<dbReference type="Pfam" id="PF14911">
    <property type="entry name" value="MMS22L_C"/>
    <property type="match status" value="1"/>
</dbReference>
<keyword evidence="9" id="KW-0539">Nucleus</keyword>
<dbReference type="Ensembl" id="ENSCATT00000060606.1">
    <property type="protein sequence ID" value="ENSCATP00000036316.1"/>
    <property type="gene ID" value="ENSCATG00000040956.1"/>
</dbReference>
<dbReference type="Pfam" id="PF14910">
    <property type="entry name" value="MMS22L_N"/>
    <property type="match status" value="1"/>
</dbReference>
<keyword evidence="6" id="KW-0227">DNA damage</keyword>
<proteinExistence type="inferred from homology"/>
<evidence type="ECO:0000313" key="15">
    <source>
        <dbReference type="Proteomes" id="UP000233060"/>
    </source>
</evidence>
<sequence length="1115" mass="128607">MYNMDSNNVKVWYLVYFLMGLKHNFHFRLILNLDPLPTNFEEDTLEIFGIQWVTETALVNSSRELFHLFRQQLYNLETLLQSSCDFGKVSTLHCKADNIRQQCVLFLHYVKVFIFRYLKVHNAESHVPVHPYEALEAQLPSLLIDELHGLLLYIGHLSELPSINIGAFVNQNQIKLFPPSWHLLHLHLDIHWLVLEILYMLGEKLKQVVYGHQFMNLASDSLTNVSLFEEHCETLLCDLISLSLNRYDKVRPSESLMSDQCPCLCIKELWVLLIHLLDHRSKWSVSESFWNWLNKLLKTLLEKSSDQRRPSVPVIQSRDPLGFSWWIITHVASFYQFDRHGVPDEMRKVESNWNFVEELLKKSISVQGSILEEQLRMYLHCCLTLCDFWEPNIAIVTILWEYYSKNLNSSFSISWLPFKGLANTMKSPLSMLEMVKTCYCDKQDQDLYKSSSSYTIFLCILAKVVKKAMKSNGPHPWKQVKGRIYSKFHQKRMEELTEVGLQNFFSLFLLLAAVAEVEDVASHVLDLLNFLKPAFITSQRALIWKGHMAFLLMYAQKNVDIGVLAEKFSCAFREKAKEFLVSKNEEMIQRQTLWTLLSIYIDGVQEVFETSYCLYPSHEKLLNDGFSMLLRACRESELRTVLSFLQAVLARIRSMHQQLCQELQRDNVDLFVQSSLSAKERHLAAVASALWRHFFSFLKSQRMSQVVPFSQLADAAAEKEYMEQLVKLTRLLFKLSEVKSIFSKAQVEYLSISEDPKKALVRFFEAVGITYRNLQILSDKSAMVTKSLEYLGEVLKYIKPYLGKKVFSAGLQLTYGMMGILVKSWAQIFATSKAQKLLFRIIDCLLLPHTVLQQEKELPAPMLSAIQKSLPLYLQGICVVCCQSQNPSAYLNQLLGNVIEQYIGRFLPASPYVSDLGQHPVLLALRNTATVPPISSLKKCVVQVIRKSYLEYKGSSPPPRLACILAFILQLFKETNTDIYEVELLLPGILKCLVLVSEPQVKRLATENLQYMVKACQVGSEEEPSAQLTSVFRQFIQDYGMRYYYQVYSILETVATLDQQVVIHLISTLTQSLKDSEQKWGLGRNIAQREAYSKLLSHLGQVGQDEMQRLENDNT</sequence>
<dbReference type="PANTHER" id="PTHR28547">
    <property type="entry name" value="PROTEIN MMS22-LIKE"/>
    <property type="match status" value="1"/>
</dbReference>
<keyword evidence="8" id="KW-0234">DNA repair</keyword>
<reference evidence="14" key="1">
    <citation type="submission" date="2025-08" db="UniProtKB">
        <authorList>
            <consortium name="Ensembl"/>
        </authorList>
    </citation>
    <scope>IDENTIFICATION</scope>
</reference>
<evidence type="ECO:0000256" key="5">
    <source>
        <dbReference type="ARBA" id="ARBA00022454"/>
    </source>
</evidence>
<comment type="similarity">
    <text evidence="3">Belongs to the MMS22 family. MMS22L subfamily.</text>
</comment>
<dbReference type="Bgee" id="ENSCATG00000040956">
    <property type="expression patterns" value="Expressed in bone marrow and 12 other cell types or tissues"/>
</dbReference>
<evidence type="ECO:0000256" key="3">
    <source>
        <dbReference type="ARBA" id="ARBA00006585"/>
    </source>
</evidence>
<evidence type="ECO:0000256" key="1">
    <source>
        <dbReference type="ARBA" id="ARBA00004123"/>
    </source>
</evidence>
<dbReference type="GO" id="GO:0043596">
    <property type="term" value="C:nuclear replication fork"/>
    <property type="evidence" value="ECO:0007669"/>
    <property type="project" value="TreeGrafter"/>
</dbReference>
<name>A0A2K5NFW8_CERAT</name>
<feature type="domain" description="MMS22-like C-terminal" evidence="13">
    <location>
        <begin position="723"/>
        <end position="1099"/>
    </location>
</feature>
<keyword evidence="7" id="KW-0156">Chromatin regulator</keyword>
<evidence type="ECO:0000256" key="2">
    <source>
        <dbReference type="ARBA" id="ARBA00004286"/>
    </source>
</evidence>
<evidence type="ECO:0000256" key="9">
    <source>
        <dbReference type="ARBA" id="ARBA00023242"/>
    </source>
</evidence>
<dbReference type="GO" id="GO:0006325">
    <property type="term" value="P:chromatin organization"/>
    <property type="evidence" value="ECO:0007669"/>
    <property type="project" value="UniProtKB-KW"/>
</dbReference>
<comment type="function">
    <text evidence="11">Component of the MMS22L-TONSL complex, a complex that promotes homologous recombination-mediated repair of double-strand breaks (DSBs) at stalled or collapsed replication forks. The MMS22L-TONSL complex is required to maintain genome integrity during DNA replication. It mediates the assembly of RAD51 filaments on single-stranded DNA (ssDNA): the MMS22L-TONSL complex is recruited to DSBs following histone replacement by histone chaperones and eviction of the replication protein A complex (RPA/RP-A) from DSBs. Following recruitment to DSBs, the TONSL-MMS22L complex promotes recruitment of RAD51 filaments and subsequent homologous recombination. Within the complex, MMS22L acts by binding ssDNA.</text>
</comment>
<evidence type="ECO:0000256" key="11">
    <source>
        <dbReference type="ARBA" id="ARBA00045147"/>
    </source>
</evidence>
<feature type="domain" description="Protein MMS22-like N-terminal" evidence="12">
    <location>
        <begin position="28"/>
        <end position="704"/>
    </location>
</feature>
<dbReference type="InterPro" id="IPR029425">
    <property type="entry name" value="MMS22L_N"/>
</dbReference>
<keyword evidence="15" id="KW-1185">Reference proteome</keyword>
<dbReference type="PANTHER" id="PTHR28547:SF1">
    <property type="entry name" value="PROTEIN MMS22-LIKE"/>
    <property type="match status" value="1"/>
</dbReference>
<keyword evidence="5" id="KW-0158">Chromosome</keyword>
<evidence type="ECO:0000259" key="12">
    <source>
        <dbReference type="Pfam" id="PF14910"/>
    </source>
</evidence>
<evidence type="ECO:0000256" key="4">
    <source>
        <dbReference type="ARBA" id="ARBA00021061"/>
    </source>
</evidence>
<dbReference type="InterPro" id="IPR029424">
    <property type="entry name" value="MMS22L_C"/>
</dbReference>
<evidence type="ECO:0000256" key="7">
    <source>
        <dbReference type="ARBA" id="ARBA00022853"/>
    </source>
</evidence>
<gene>
    <name evidence="14" type="primary">MMS22L</name>
</gene>
<dbReference type="InterPro" id="IPR042320">
    <property type="entry name" value="MMS22-like"/>
</dbReference>
<comment type="subcellular location">
    <subcellularLocation>
        <location evidence="2">Chromosome</location>
    </subcellularLocation>
    <subcellularLocation>
        <location evidence="1">Nucleus</location>
    </subcellularLocation>
</comment>
<evidence type="ECO:0000313" key="14">
    <source>
        <dbReference type="Ensembl" id="ENSCATP00000036316.1"/>
    </source>
</evidence>
<accession>A0A2K5NFW8</accession>
<evidence type="ECO:0000259" key="13">
    <source>
        <dbReference type="Pfam" id="PF14911"/>
    </source>
</evidence>
<dbReference type="GO" id="GO:0000724">
    <property type="term" value="P:double-strand break repair via homologous recombination"/>
    <property type="evidence" value="ECO:0007669"/>
    <property type="project" value="InterPro"/>
</dbReference>
<dbReference type="GO" id="GO:0031297">
    <property type="term" value="P:replication fork processing"/>
    <property type="evidence" value="ECO:0007669"/>
    <property type="project" value="InterPro"/>
</dbReference>
<dbReference type="Proteomes" id="UP000233060">
    <property type="component" value="Unassembled WGS sequence"/>
</dbReference>
<evidence type="ECO:0000256" key="6">
    <source>
        <dbReference type="ARBA" id="ARBA00022763"/>
    </source>
</evidence>
<reference evidence="14" key="2">
    <citation type="submission" date="2025-09" db="UniProtKB">
        <authorList>
            <consortium name="Ensembl"/>
        </authorList>
    </citation>
    <scope>IDENTIFICATION</scope>
</reference>
<dbReference type="GeneTree" id="ENSGT00390000011769"/>
<evidence type="ECO:0000256" key="8">
    <source>
        <dbReference type="ARBA" id="ARBA00023204"/>
    </source>
</evidence>
<evidence type="ECO:0000256" key="10">
    <source>
        <dbReference type="ARBA" id="ARBA00033326"/>
    </source>
</evidence>
<protein>
    <recommendedName>
        <fullName evidence="4">Protein MMS22-like</fullName>
    </recommendedName>
    <alternativeName>
        <fullName evidence="10">Methyl methanesulfonate-sensitivity protein 22-like</fullName>
    </alternativeName>
</protein>
<organism evidence="14 15">
    <name type="scientific">Cercocebus atys</name>
    <name type="common">Sooty mangabey</name>
    <name type="synonym">Cercocebus torquatus atys</name>
    <dbReference type="NCBI Taxonomy" id="9531"/>
    <lineage>
        <taxon>Eukaryota</taxon>
        <taxon>Metazoa</taxon>
        <taxon>Chordata</taxon>
        <taxon>Craniata</taxon>
        <taxon>Vertebrata</taxon>
        <taxon>Euteleostomi</taxon>
        <taxon>Mammalia</taxon>
        <taxon>Eutheria</taxon>
        <taxon>Euarchontoglires</taxon>
        <taxon>Primates</taxon>
        <taxon>Haplorrhini</taxon>
        <taxon>Catarrhini</taxon>
        <taxon>Cercopithecidae</taxon>
        <taxon>Cercopithecinae</taxon>
        <taxon>Cercocebus</taxon>
    </lineage>
</organism>
<dbReference type="AlphaFoldDB" id="A0A2K5NFW8"/>